<dbReference type="PANTHER" id="PTHR10196:SF69">
    <property type="entry name" value="GLYCEROL KINASE"/>
    <property type="match status" value="1"/>
</dbReference>
<dbReference type="EC" id="2.7.1.30" evidence="3"/>
<feature type="domain" description="Carbohydrate kinase FGGY N-terminal" evidence="11">
    <location>
        <begin position="10"/>
        <end position="271"/>
    </location>
</feature>
<evidence type="ECO:0000256" key="7">
    <source>
        <dbReference type="ARBA" id="ARBA00022798"/>
    </source>
</evidence>
<organism evidence="13">
    <name type="scientific">Micromonas pusilla</name>
    <name type="common">Picoplanktonic green alga</name>
    <name type="synonym">Chromulina pusilla</name>
    <dbReference type="NCBI Taxonomy" id="38833"/>
    <lineage>
        <taxon>Eukaryota</taxon>
        <taxon>Viridiplantae</taxon>
        <taxon>Chlorophyta</taxon>
        <taxon>Mamiellophyceae</taxon>
        <taxon>Mamiellales</taxon>
        <taxon>Mamiellaceae</taxon>
        <taxon>Micromonas</taxon>
    </lineage>
</organism>
<dbReference type="GO" id="GO:0006641">
    <property type="term" value="P:triglyceride metabolic process"/>
    <property type="evidence" value="ECO:0007669"/>
    <property type="project" value="TreeGrafter"/>
</dbReference>
<comment type="similarity">
    <text evidence="2 10">Belongs to the FGGY kinase family.</text>
</comment>
<evidence type="ECO:0000259" key="11">
    <source>
        <dbReference type="Pfam" id="PF00370"/>
    </source>
</evidence>
<evidence type="ECO:0000256" key="3">
    <source>
        <dbReference type="ARBA" id="ARBA00012099"/>
    </source>
</evidence>
<dbReference type="InterPro" id="IPR018483">
    <property type="entry name" value="Carb_kinase_FGGY_CS"/>
</dbReference>
<dbReference type="Gene3D" id="3.30.420.40">
    <property type="match status" value="2"/>
</dbReference>
<dbReference type="PROSITE" id="PS00933">
    <property type="entry name" value="FGGY_KINASES_1"/>
    <property type="match status" value="1"/>
</dbReference>
<dbReference type="SUPFAM" id="SSF53067">
    <property type="entry name" value="Actin-like ATPase domain"/>
    <property type="match status" value="2"/>
</dbReference>
<dbReference type="GO" id="GO:0019563">
    <property type="term" value="P:glycerol catabolic process"/>
    <property type="evidence" value="ECO:0007669"/>
    <property type="project" value="UniProtKB-UniPathway"/>
</dbReference>
<dbReference type="GO" id="GO:0005739">
    <property type="term" value="C:mitochondrion"/>
    <property type="evidence" value="ECO:0007669"/>
    <property type="project" value="TreeGrafter"/>
</dbReference>
<comment type="pathway">
    <text evidence="1">Polyol metabolism; glycerol degradation via glycerol kinase pathway; sn-glycerol 3-phosphate from glycerol: step 1/1.</text>
</comment>
<dbReference type="GO" id="GO:0004370">
    <property type="term" value="F:glycerol kinase activity"/>
    <property type="evidence" value="ECO:0007669"/>
    <property type="project" value="UniProtKB-EC"/>
</dbReference>
<evidence type="ECO:0000256" key="4">
    <source>
        <dbReference type="ARBA" id="ARBA00022679"/>
    </source>
</evidence>
<evidence type="ECO:0000256" key="8">
    <source>
        <dbReference type="ARBA" id="ARBA00022840"/>
    </source>
</evidence>
<dbReference type="InterPro" id="IPR018484">
    <property type="entry name" value="FGGY_N"/>
</dbReference>
<dbReference type="GO" id="GO:0005524">
    <property type="term" value="F:ATP binding"/>
    <property type="evidence" value="ECO:0007669"/>
    <property type="project" value="UniProtKB-KW"/>
</dbReference>
<dbReference type="PROSITE" id="PS00445">
    <property type="entry name" value="FGGY_KINASES_2"/>
    <property type="match status" value="1"/>
</dbReference>
<dbReference type="Pfam" id="PF02782">
    <property type="entry name" value="FGGY_C"/>
    <property type="match status" value="1"/>
</dbReference>
<gene>
    <name evidence="13" type="ORF">MPUS1402_LOCUS2399</name>
</gene>
<keyword evidence="8" id="KW-0067">ATP-binding</keyword>
<evidence type="ECO:0000256" key="10">
    <source>
        <dbReference type="RuleBase" id="RU003733"/>
    </source>
</evidence>
<dbReference type="Pfam" id="PF00370">
    <property type="entry name" value="FGGY_N"/>
    <property type="match status" value="1"/>
</dbReference>
<feature type="domain" description="Carbohydrate kinase FGGY C-terminal" evidence="12">
    <location>
        <begin position="279"/>
        <end position="511"/>
    </location>
</feature>
<reference evidence="13" key="1">
    <citation type="submission" date="2021-01" db="EMBL/GenBank/DDBJ databases">
        <authorList>
            <person name="Corre E."/>
            <person name="Pelletier E."/>
            <person name="Niang G."/>
            <person name="Scheremetjew M."/>
            <person name="Finn R."/>
            <person name="Kale V."/>
            <person name="Holt S."/>
            <person name="Cochrane G."/>
            <person name="Meng A."/>
            <person name="Brown T."/>
            <person name="Cohen L."/>
        </authorList>
    </citation>
    <scope>NUCLEOTIDE SEQUENCE</scope>
    <source>
        <strain evidence="13">RCC1614</strain>
    </source>
</reference>
<evidence type="ECO:0000256" key="2">
    <source>
        <dbReference type="ARBA" id="ARBA00009156"/>
    </source>
</evidence>
<dbReference type="EMBL" id="HBDY01003177">
    <property type="protein sequence ID" value="CAD8230660.1"/>
    <property type="molecule type" value="Transcribed_RNA"/>
</dbReference>
<evidence type="ECO:0000256" key="1">
    <source>
        <dbReference type="ARBA" id="ARBA00005190"/>
    </source>
</evidence>
<keyword evidence="4 10" id="KW-0808">Transferase</keyword>
<dbReference type="InterPro" id="IPR018485">
    <property type="entry name" value="FGGY_C"/>
</dbReference>
<dbReference type="InterPro" id="IPR043129">
    <property type="entry name" value="ATPase_NBD"/>
</dbReference>
<name>A0A7R9TBS5_MICPS</name>
<sequence>MTSTATTTRYVGALDNGTTSTRFILYRIERPGVLTPVSSHQVEHAQTYPKPGWCEHDPEEIFANALTCMERACARGDAPGGGVDATAIECIGIANQRETVVAWDARTRECLHNAIVWLDTRTRDICDELTREAREDGEDTGADRFRESCGLPINTYFSAGKMRWLLENSARVREANKNGTLKFGTIDSWLVHRLTNGARHVTDVTNASRTMLMDLRTTRWRKDTCDAFQVNVESLPEILSSADDFGTIALGYLRGVKLTAALGDQHAATLGQRCRPGEAKCTYGTGCFMFLNTGRHVVTSEHGLLTTVAWRLKPGSNPKRAHGDSDSSEDAPRYAPNCLYALEGSVAIAGAGVQWLRDNLGIIRSTSDVEPLAGSVDDAAGVVFVPAFTGLFAPRWKQDARGVIVGLTQHSTAAHIARALLDAICFQVKDVLDAMIADVCRRPGESGYVENSDQLKSTASFSVPNVLRVDGGATANALLMQTQADVLGMEISRPRDVETTALGAALAAGIGAGLWSEEDVFAREGDFERVGDGDGGADETATTTFEPRTTAEERAKRFALWCEAVGKSFGLARE</sequence>
<dbReference type="FunFam" id="3.30.420.40:FF:000086">
    <property type="entry name" value="Glycerol kinase"/>
    <property type="match status" value="1"/>
</dbReference>
<dbReference type="PIRSF" id="PIRSF000538">
    <property type="entry name" value="GlpK"/>
    <property type="match status" value="1"/>
</dbReference>
<dbReference type="NCBIfam" id="TIGR01311">
    <property type="entry name" value="glycerol_kin"/>
    <property type="match status" value="1"/>
</dbReference>
<keyword evidence="6 10" id="KW-0418">Kinase</keyword>
<evidence type="ECO:0000313" key="13">
    <source>
        <dbReference type="EMBL" id="CAD8230660.1"/>
    </source>
</evidence>
<proteinExistence type="inferred from homology"/>
<protein>
    <recommendedName>
        <fullName evidence="3">glycerol kinase</fullName>
        <ecNumber evidence="3">2.7.1.30</ecNumber>
    </recommendedName>
    <alternativeName>
        <fullName evidence="9">ATP:glycerol 3-phosphotransferase</fullName>
    </alternativeName>
</protein>
<dbReference type="InterPro" id="IPR005999">
    <property type="entry name" value="Glycerol_kin"/>
</dbReference>
<evidence type="ECO:0000256" key="5">
    <source>
        <dbReference type="ARBA" id="ARBA00022741"/>
    </source>
</evidence>
<dbReference type="GO" id="GO:0046167">
    <property type="term" value="P:glycerol-3-phosphate biosynthetic process"/>
    <property type="evidence" value="ECO:0007669"/>
    <property type="project" value="TreeGrafter"/>
</dbReference>
<dbReference type="UniPathway" id="UPA00618">
    <property type="reaction ID" value="UER00672"/>
</dbReference>
<accession>A0A7R9TBS5</accession>
<evidence type="ECO:0000256" key="6">
    <source>
        <dbReference type="ARBA" id="ARBA00022777"/>
    </source>
</evidence>
<dbReference type="InterPro" id="IPR000577">
    <property type="entry name" value="Carb_kinase_FGGY"/>
</dbReference>
<keyword evidence="5" id="KW-0547">Nucleotide-binding</keyword>
<keyword evidence="7" id="KW-0319">Glycerol metabolism</keyword>
<evidence type="ECO:0000259" key="12">
    <source>
        <dbReference type="Pfam" id="PF02782"/>
    </source>
</evidence>
<dbReference type="PANTHER" id="PTHR10196">
    <property type="entry name" value="SUGAR KINASE"/>
    <property type="match status" value="1"/>
</dbReference>
<evidence type="ECO:0000256" key="9">
    <source>
        <dbReference type="ARBA" id="ARBA00043149"/>
    </source>
</evidence>
<dbReference type="AlphaFoldDB" id="A0A7R9TBS5"/>